<proteinExistence type="predicted"/>
<organism evidence="1 6">
    <name type="scientific">Limosilactobacillus reuteri</name>
    <name type="common">Lactobacillus reuteri</name>
    <dbReference type="NCBI Taxonomy" id="1598"/>
    <lineage>
        <taxon>Bacteria</taxon>
        <taxon>Bacillati</taxon>
        <taxon>Bacillota</taxon>
        <taxon>Bacilli</taxon>
        <taxon>Lactobacillales</taxon>
        <taxon>Lactobacillaceae</taxon>
        <taxon>Limosilactobacillus</taxon>
    </lineage>
</organism>
<evidence type="ECO:0000313" key="3">
    <source>
        <dbReference type="EMBL" id="MRH79595.1"/>
    </source>
</evidence>
<dbReference type="Proteomes" id="UP000430985">
    <property type="component" value="Unassembled WGS sequence"/>
</dbReference>
<evidence type="ECO:0000313" key="8">
    <source>
        <dbReference type="Proteomes" id="UP000470878"/>
    </source>
</evidence>
<dbReference type="Proteomes" id="UP000095141">
    <property type="component" value="Unassembled WGS sequence"/>
</dbReference>
<evidence type="ECO:0000313" key="2">
    <source>
        <dbReference type="EMBL" id="MRG75292.1"/>
    </source>
</evidence>
<protein>
    <submittedName>
        <fullName evidence="1">Uncharacterized protein</fullName>
    </submittedName>
</protein>
<dbReference type="EMBL" id="WJMV01000018">
    <property type="protein sequence ID" value="MRG75292.1"/>
    <property type="molecule type" value="Genomic_DNA"/>
</dbReference>
<accession>A0A079YS67</accession>
<dbReference type="Proteomes" id="UP000470878">
    <property type="component" value="Unassembled WGS sequence"/>
</dbReference>
<sequence length="103" mass="12337">MEEQHETLTLIEEITRNDGSKYYEIGNMVQNGRAELAAERNFIKEVRILELNIPHSKNVIKYEHFINTHYKMQTEAMDHWEEWKRPSEIEEVVQTILKENHIG</sequence>
<dbReference type="PATRIC" id="fig|1598.91.peg.239"/>
<evidence type="ECO:0000313" key="7">
    <source>
        <dbReference type="Proteomes" id="UP000452188"/>
    </source>
</evidence>
<gene>
    <name evidence="4" type="ORF">BFD03_01795</name>
    <name evidence="3" type="ORF">GIX77_02190</name>
    <name evidence="2" type="ORF">GIX79_05895</name>
    <name evidence="1" type="ORF">GIX83_03625</name>
</gene>
<evidence type="ECO:0000313" key="4">
    <source>
        <dbReference type="EMBL" id="OCX49677.1"/>
    </source>
</evidence>
<evidence type="ECO:0000313" key="5">
    <source>
        <dbReference type="Proteomes" id="UP000095141"/>
    </source>
</evidence>
<dbReference type="EMBL" id="MCNS01000003">
    <property type="protein sequence ID" value="OCX49677.1"/>
    <property type="molecule type" value="Genomic_DNA"/>
</dbReference>
<dbReference type="EMBL" id="WJMX01000002">
    <property type="protein sequence ID" value="MRH79595.1"/>
    <property type="molecule type" value="Genomic_DNA"/>
</dbReference>
<dbReference type="RefSeq" id="WP_019253915.1">
    <property type="nucleotide sequence ID" value="NZ_CP029615.1"/>
</dbReference>
<evidence type="ECO:0000313" key="1">
    <source>
        <dbReference type="EMBL" id="MRG68937.1"/>
    </source>
</evidence>
<dbReference type="AlphaFoldDB" id="A0A079YS67"/>
<dbReference type="Proteomes" id="UP000452188">
    <property type="component" value="Unassembled WGS sequence"/>
</dbReference>
<reference evidence="4 5" key="1">
    <citation type="submission" date="2016-08" db="EMBL/GenBank/DDBJ databases">
        <title>Probiotic bacterium isolated from chicken gut.</title>
        <authorList>
            <person name="Levy J.L."/>
            <person name="Hassan H.M."/>
            <person name="Mendoza M.A."/>
        </authorList>
    </citation>
    <scope>NUCLEOTIDE SEQUENCE [LARGE SCALE GENOMIC DNA]</scope>
    <source>
        <strain evidence="4 5">P43</strain>
    </source>
</reference>
<name>A0A079YS67_LIMRT</name>
<comment type="caution">
    <text evidence="1">The sequence shown here is derived from an EMBL/GenBank/DDBJ whole genome shotgun (WGS) entry which is preliminary data.</text>
</comment>
<evidence type="ECO:0000313" key="6">
    <source>
        <dbReference type="Proteomes" id="UP000430985"/>
    </source>
</evidence>
<reference evidence="6 7" key="2">
    <citation type="submission" date="2019-11" db="EMBL/GenBank/DDBJ databases">
        <title>Draft genome sequence of 12 host-associated Lactobacillus reuteri rodent strains.</title>
        <authorList>
            <person name="Zhang S."/>
            <person name="Ozcam M."/>
            <person name="Van Pijkeren J.P."/>
        </authorList>
    </citation>
    <scope>NUCLEOTIDE SEQUENCE [LARGE SCALE GENOMIC DNA]</scope>
    <source>
        <strain evidence="2 7">6799jm-1</strain>
        <strain evidence="3 8">CR</strain>
        <strain evidence="1 6">Rat19</strain>
    </source>
</reference>
<dbReference type="EMBL" id="WJNE01000008">
    <property type="protein sequence ID" value="MRG68937.1"/>
    <property type="molecule type" value="Genomic_DNA"/>
</dbReference>